<dbReference type="RefSeq" id="WP_008870413.1">
    <property type="nucleotide sequence ID" value="NZ_ACJN02000002.1"/>
</dbReference>
<evidence type="ECO:0000313" key="2">
    <source>
        <dbReference type="Proteomes" id="UP000005496"/>
    </source>
</evidence>
<dbReference type="InterPro" id="IPR003748">
    <property type="entry name" value="DUF169"/>
</dbReference>
<gene>
    <name evidence="1" type="ORF">Dthio_PD2493</name>
</gene>
<name>D6SQS3_9BACT</name>
<comment type="caution">
    <text evidence="1">The sequence shown here is derived from an EMBL/GenBank/DDBJ whole genome shotgun (WGS) entry which is preliminary data.</text>
</comment>
<proteinExistence type="predicted"/>
<protein>
    <recommendedName>
        <fullName evidence="3">DUF169 domain-containing protein</fullName>
    </recommendedName>
</protein>
<dbReference type="AlphaFoldDB" id="D6SQS3"/>
<dbReference type="Proteomes" id="UP000005496">
    <property type="component" value="Unassembled WGS sequence"/>
</dbReference>
<evidence type="ECO:0008006" key="3">
    <source>
        <dbReference type="Google" id="ProtNLM"/>
    </source>
</evidence>
<dbReference type="eggNOG" id="COG2043">
    <property type="taxonomic scope" value="Bacteria"/>
</dbReference>
<dbReference type="Pfam" id="PF02596">
    <property type="entry name" value="DUF169"/>
    <property type="match status" value="1"/>
</dbReference>
<evidence type="ECO:0000313" key="1">
    <source>
        <dbReference type="EMBL" id="EFI35099.1"/>
    </source>
</evidence>
<keyword evidence="2" id="KW-1185">Reference proteome</keyword>
<accession>D6SQS3</accession>
<reference evidence="1" key="1">
    <citation type="submission" date="2010-05" db="EMBL/GenBank/DDBJ databases">
        <title>The draft genome of Desulfonatronospira thiodismutans ASO3-1.</title>
        <authorList>
            <consortium name="US DOE Joint Genome Institute (JGI-PGF)"/>
            <person name="Lucas S."/>
            <person name="Copeland A."/>
            <person name="Lapidus A."/>
            <person name="Cheng J.-F."/>
            <person name="Bruce D."/>
            <person name="Goodwin L."/>
            <person name="Pitluck S."/>
            <person name="Chertkov O."/>
            <person name="Brettin T."/>
            <person name="Detter J.C."/>
            <person name="Han C."/>
            <person name="Land M.L."/>
            <person name="Hauser L."/>
            <person name="Kyrpides N."/>
            <person name="Mikhailova N."/>
            <person name="Muyzer G."/>
            <person name="Woyke T."/>
        </authorList>
    </citation>
    <scope>NUCLEOTIDE SEQUENCE [LARGE SCALE GENOMIC DNA]</scope>
    <source>
        <strain evidence="1">ASO3-1</strain>
    </source>
</reference>
<dbReference type="OrthoDB" id="9779322at2"/>
<sequence>MQSRIASILKLKYQPAALTWSDEKPSGAIEFKADRWGCVMFSLASVVKGKTAVFSRQTYGCWGGGVGLGFGNKYQDFPGGEECFYNFLSSGNKNSEQGRAVGEKIREAGLGEFGDDFMEGERYIKTPDHVRSFVESLPITEVPAKYVVLKPLQEIQEETDNVQVVTFLVDADQLCALVVLANYGRHSFENVSIPFVAGCQAIALLPYAEALKEEPRAVVGLMDPSARKHLRRMLDRNLMSFSMPLALFREMENNVDDSFLFRNTWQAITGDWKEKK</sequence>
<dbReference type="EMBL" id="ACJN02000002">
    <property type="protein sequence ID" value="EFI35099.1"/>
    <property type="molecule type" value="Genomic_DNA"/>
</dbReference>
<organism evidence="1 2">
    <name type="scientific">Desulfonatronospira thiodismutans ASO3-1</name>
    <dbReference type="NCBI Taxonomy" id="555779"/>
    <lineage>
        <taxon>Bacteria</taxon>
        <taxon>Pseudomonadati</taxon>
        <taxon>Thermodesulfobacteriota</taxon>
        <taxon>Desulfovibrionia</taxon>
        <taxon>Desulfovibrionales</taxon>
        <taxon>Desulfonatronovibrionaceae</taxon>
        <taxon>Desulfonatronospira</taxon>
    </lineage>
</organism>